<sequence length="77" mass="8687">MEDEQAPGSWYVTRYGYRYLKDGSTVFQPIVGTQDEKDRARKASLMSFDDAMATAERLAPTLLDRGRKSPDQVPTTV</sequence>
<keyword evidence="2" id="KW-1185">Reference proteome</keyword>
<reference evidence="1" key="1">
    <citation type="submission" date="2021-05" db="EMBL/GenBank/DDBJ databases">
        <authorList>
            <person name="Kaiqin L."/>
            <person name="Jian G."/>
        </authorList>
    </citation>
    <scope>NUCLEOTIDE SEQUENCE</scope>
    <source>
        <strain evidence="1">HDS5</strain>
    </source>
</reference>
<dbReference type="AlphaFoldDB" id="A0A975QJQ9"/>
<proteinExistence type="predicted"/>
<accession>A0A975QJQ9</accession>
<name>A0A975QJQ9_9ACTN</name>
<dbReference type="KEGG" id="nec:KGD82_16680"/>
<organism evidence="1 2">
    <name type="scientific">Nocardiopsis eucommiae</name>
    <dbReference type="NCBI Taxonomy" id="2831970"/>
    <lineage>
        <taxon>Bacteria</taxon>
        <taxon>Bacillati</taxon>
        <taxon>Actinomycetota</taxon>
        <taxon>Actinomycetes</taxon>
        <taxon>Streptosporangiales</taxon>
        <taxon>Nocardiopsidaceae</taxon>
        <taxon>Nocardiopsis</taxon>
    </lineage>
</organism>
<dbReference type="Proteomes" id="UP000682416">
    <property type="component" value="Chromosome"/>
</dbReference>
<evidence type="ECO:0000313" key="2">
    <source>
        <dbReference type="Proteomes" id="UP000682416"/>
    </source>
</evidence>
<gene>
    <name evidence="1" type="ORF">KGD82_16680</name>
</gene>
<dbReference type="EMBL" id="CP074402">
    <property type="protein sequence ID" value="QVJ00395.1"/>
    <property type="molecule type" value="Genomic_DNA"/>
</dbReference>
<evidence type="ECO:0000313" key="1">
    <source>
        <dbReference type="EMBL" id="QVJ00395.1"/>
    </source>
</evidence>
<protein>
    <submittedName>
        <fullName evidence="1">Uncharacterized protein</fullName>
    </submittedName>
</protein>